<dbReference type="InterPro" id="IPR032675">
    <property type="entry name" value="LRR_dom_sf"/>
</dbReference>
<dbReference type="SMART" id="SM00369">
    <property type="entry name" value="LRR_TYP"/>
    <property type="match status" value="10"/>
</dbReference>
<evidence type="ECO:0000256" key="3">
    <source>
        <dbReference type="ARBA" id="ARBA00022737"/>
    </source>
</evidence>
<evidence type="ECO:0000256" key="4">
    <source>
        <dbReference type="SAM" id="Phobius"/>
    </source>
</evidence>
<evidence type="ECO:0008006" key="7">
    <source>
        <dbReference type="Google" id="ProtNLM"/>
    </source>
</evidence>
<keyword evidence="4" id="KW-0812">Transmembrane</keyword>
<dbReference type="InterPro" id="IPR001611">
    <property type="entry name" value="Leu-rich_rpt"/>
</dbReference>
<dbReference type="InterPro" id="IPR050328">
    <property type="entry name" value="Dev_Immune_Receptor"/>
</dbReference>
<keyword evidence="6" id="KW-1185">Reference proteome</keyword>
<dbReference type="PROSITE" id="PS51450">
    <property type="entry name" value="LRR"/>
    <property type="match status" value="1"/>
</dbReference>
<gene>
    <name evidence="5" type="ORF">CLODIP_2_CD14774</name>
</gene>
<sequence length="436" mass="49704">MVDCTDKMLNRVPNATDWPKDVPLEARFDHNEIVHLTSLGSIPTLSKLSLTHCRLTLIEDMSFMNLPNLTFLDLSNNQLTSETLRPQVFRGLYSPDSYEAMKQMKILHLGYNAIHSLDQDLFEHLPYLTELSLKFNPLYVLDQSTVLAISSLDYLKVLDLSYTNLASLPMHSLHAPRFLEDLDLSGNLFIEIPTTALADTHALKILTLDDNPIRNLDKDCFPYMPTLEHLSLNSLPNLTVIGAEAFYGMQSLEELIMVDNPHLMYIDPEAFKGQTDGDKWTLKRLHLNDNNLGRLPKELLKRWDALDELRLQGNPWICDCDSQWILTDLIHILDSMAAPSLVCHEPIELRGTTFHDLAENESHMRCLDFYGHQPERDGAILIGVLIGVLLAVPITTGLVILWRRFSPQITGRHMPRTSDYRAFYKRADASFSHETT</sequence>
<dbReference type="Proteomes" id="UP000494165">
    <property type="component" value="Unassembled WGS sequence"/>
</dbReference>
<dbReference type="Pfam" id="PF13855">
    <property type="entry name" value="LRR_8"/>
    <property type="match status" value="3"/>
</dbReference>
<proteinExistence type="predicted"/>
<accession>A0A8S1C2U9</accession>
<dbReference type="AlphaFoldDB" id="A0A8S1C2U9"/>
<keyword evidence="3" id="KW-0677">Repeat</keyword>
<keyword evidence="4" id="KW-0472">Membrane</keyword>
<dbReference type="SUPFAM" id="SSF52058">
    <property type="entry name" value="L domain-like"/>
    <property type="match status" value="1"/>
</dbReference>
<keyword evidence="1" id="KW-0433">Leucine-rich repeat</keyword>
<dbReference type="OrthoDB" id="72369at2759"/>
<feature type="transmembrane region" description="Helical" evidence="4">
    <location>
        <begin position="379"/>
        <end position="402"/>
    </location>
</feature>
<evidence type="ECO:0000313" key="6">
    <source>
        <dbReference type="Proteomes" id="UP000494165"/>
    </source>
</evidence>
<organism evidence="5 6">
    <name type="scientific">Cloeon dipterum</name>
    <dbReference type="NCBI Taxonomy" id="197152"/>
    <lineage>
        <taxon>Eukaryota</taxon>
        <taxon>Metazoa</taxon>
        <taxon>Ecdysozoa</taxon>
        <taxon>Arthropoda</taxon>
        <taxon>Hexapoda</taxon>
        <taxon>Insecta</taxon>
        <taxon>Pterygota</taxon>
        <taxon>Palaeoptera</taxon>
        <taxon>Ephemeroptera</taxon>
        <taxon>Pisciforma</taxon>
        <taxon>Baetidae</taxon>
        <taxon>Cloeon</taxon>
    </lineage>
</organism>
<dbReference type="Gene3D" id="3.80.10.10">
    <property type="entry name" value="Ribonuclease Inhibitor"/>
    <property type="match status" value="2"/>
</dbReference>
<reference evidence="5 6" key="1">
    <citation type="submission" date="2020-04" db="EMBL/GenBank/DDBJ databases">
        <authorList>
            <person name="Alioto T."/>
            <person name="Alioto T."/>
            <person name="Gomez Garrido J."/>
        </authorList>
    </citation>
    <scope>NUCLEOTIDE SEQUENCE [LARGE SCALE GENOMIC DNA]</scope>
</reference>
<name>A0A8S1C2U9_9INSE</name>
<keyword evidence="4" id="KW-1133">Transmembrane helix</keyword>
<evidence type="ECO:0000256" key="2">
    <source>
        <dbReference type="ARBA" id="ARBA00022729"/>
    </source>
</evidence>
<comment type="caution">
    <text evidence="5">The sequence shown here is derived from an EMBL/GenBank/DDBJ whole genome shotgun (WGS) entry which is preliminary data.</text>
</comment>
<dbReference type="EMBL" id="CADEPI010000011">
    <property type="protein sequence ID" value="CAB3363220.1"/>
    <property type="molecule type" value="Genomic_DNA"/>
</dbReference>
<dbReference type="PANTHER" id="PTHR24373">
    <property type="entry name" value="SLIT RELATED LEUCINE-RICH REPEAT NEURONAL PROTEIN"/>
    <property type="match status" value="1"/>
</dbReference>
<keyword evidence="2" id="KW-0732">Signal</keyword>
<dbReference type="PANTHER" id="PTHR24373:SF275">
    <property type="entry name" value="TIR DOMAIN-CONTAINING PROTEIN"/>
    <property type="match status" value="1"/>
</dbReference>
<protein>
    <recommendedName>
        <fullName evidence="7">LRRCT domain-containing protein</fullName>
    </recommendedName>
</protein>
<evidence type="ECO:0000313" key="5">
    <source>
        <dbReference type="EMBL" id="CAB3363220.1"/>
    </source>
</evidence>
<evidence type="ECO:0000256" key="1">
    <source>
        <dbReference type="ARBA" id="ARBA00022614"/>
    </source>
</evidence>
<dbReference type="InterPro" id="IPR003591">
    <property type="entry name" value="Leu-rich_rpt_typical-subtyp"/>
</dbReference>